<feature type="region of interest" description="Disordered" evidence="1">
    <location>
        <begin position="247"/>
        <end position="383"/>
    </location>
</feature>
<evidence type="ECO:0008006" key="4">
    <source>
        <dbReference type="Google" id="ProtNLM"/>
    </source>
</evidence>
<feature type="compositionally biased region" description="Basic and acidic residues" evidence="1">
    <location>
        <begin position="360"/>
        <end position="383"/>
    </location>
</feature>
<reference evidence="2 3" key="1">
    <citation type="submission" date="2023-06" db="EMBL/GenBank/DDBJ databases">
        <title>Black Yeasts Isolated from many extreme environments.</title>
        <authorList>
            <person name="Coleine C."/>
            <person name="Stajich J.E."/>
            <person name="Selbmann L."/>
        </authorList>
    </citation>
    <scope>NUCLEOTIDE SEQUENCE [LARGE SCALE GENOMIC DNA]</scope>
    <source>
        <strain evidence="2 3">CCFEE 5887</strain>
    </source>
</reference>
<feature type="compositionally biased region" description="Polar residues" evidence="1">
    <location>
        <begin position="995"/>
        <end position="1019"/>
    </location>
</feature>
<feature type="region of interest" description="Disordered" evidence="1">
    <location>
        <begin position="429"/>
        <end position="903"/>
    </location>
</feature>
<organism evidence="2 3">
    <name type="scientific">Vermiconidia calcicola</name>
    <dbReference type="NCBI Taxonomy" id="1690605"/>
    <lineage>
        <taxon>Eukaryota</taxon>
        <taxon>Fungi</taxon>
        <taxon>Dikarya</taxon>
        <taxon>Ascomycota</taxon>
        <taxon>Pezizomycotina</taxon>
        <taxon>Dothideomycetes</taxon>
        <taxon>Dothideomycetidae</taxon>
        <taxon>Mycosphaerellales</taxon>
        <taxon>Extremaceae</taxon>
        <taxon>Vermiconidia</taxon>
    </lineage>
</organism>
<feature type="region of interest" description="Disordered" evidence="1">
    <location>
        <begin position="192"/>
        <end position="213"/>
    </location>
</feature>
<feature type="compositionally biased region" description="Polar residues" evidence="1">
    <location>
        <begin position="344"/>
        <end position="359"/>
    </location>
</feature>
<feature type="compositionally biased region" description="Polar residues" evidence="1">
    <location>
        <begin position="794"/>
        <end position="808"/>
    </location>
</feature>
<dbReference type="Proteomes" id="UP001345827">
    <property type="component" value="Unassembled WGS sequence"/>
</dbReference>
<feature type="compositionally biased region" description="Pro residues" evidence="1">
    <location>
        <begin position="280"/>
        <end position="300"/>
    </location>
</feature>
<protein>
    <recommendedName>
        <fullName evidence="4">Nucleolar protein Dnt1-like N-terminal domain-containing protein</fullName>
    </recommendedName>
</protein>
<feature type="compositionally biased region" description="Low complexity" evidence="1">
    <location>
        <begin position="304"/>
        <end position="326"/>
    </location>
</feature>
<feature type="compositionally biased region" description="Polar residues" evidence="1">
    <location>
        <begin position="820"/>
        <end position="838"/>
    </location>
</feature>
<feature type="region of interest" description="Disordered" evidence="1">
    <location>
        <begin position="931"/>
        <end position="1051"/>
    </location>
</feature>
<proteinExistence type="predicted"/>
<feature type="compositionally biased region" description="Polar residues" evidence="1">
    <location>
        <begin position="769"/>
        <end position="786"/>
    </location>
</feature>
<feature type="compositionally biased region" description="Basic and acidic residues" evidence="1">
    <location>
        <begin position="489"/>
        <end position="501"/>
    </location>
</feature>
<feature type="compositionally biased region" description="Acidic residues" evidence="1">
    <location>
        <begin position="965"/>
        <end position="977"/>
    </location>
</feature>
<evidence type="ECO:0000256" key="1">
    <source>
        <dbReference type="SAM" id="MobiDB-lite"/>
    </source>
</evidence>
<evidence type="ECO:0000313" key="3">
    <source>
        <dbReference type="Proteomes" id="UP001345827"/>
    </source>
</evidence>
<sequence length="1051" mass="113600">MVKLRVAVRIISEDDYLQDVERAAHVPIKGEKRLLVIVREPHRWQIGALALEVQRAYKSCYQHDLPTIKYLKDNEDDCDLDPQLYVSDLLVDEGKAARDGADQRTTIKVILEQGRAIREGSVAIGSQLDNPRYQGQLQKTSRPPVPTFPGIASSLGKRSLPNEDDSVVANGGKRPRQIEIPETQREETLISSIERDGSPELVQNTQSTDDGQDHVSILHPKLESPEQSRHFQNIPSATLDELEELPGLPHSFQPVHGERRASVNQGASLGPQQNDALPSPQEPSRPPPVQSQAPMTPPTDVPVRRSSSSRLQSRSKSSAQRSASASKFKRPNIYDFSASDIDDSQMSPRSKQTRVGPSRSNDRLSNIERLHSVDGDNDEDERRLSTQEAIVALDNDSIYESNEGPLYDIPETEAISRKDLRMLEDSEHDIYEDAPTNGDAAEAIPAAPDYGDADKENRVSSSVTAKPIQDTLEPKGTSKRKLYASSHVAHNEARSPAKEMGTDNDQNPPKRRSRVNNRANRSSLSGDNSVVSDDVSDNSDKKKRNQRSTKLARAKPAQTATKAGKQPRHARRTPSLDSPGEQLAQSLQESAQKFREPAPVLSKPADVQAKTPAKQSVPRSKKIGASLESTPRQLKAPEGKNTSEAGKNARTKAATPDIVVNHVEEDAARSKLPPDLLPHWGSGPATLNKESSIEQDHTSSLSADKSSGPRKSPSLPIGFTEEEIMIMKSREGMTNEQYAADKKRKQAEAKKQAEEQKKKSAGVLRRESTGQPSTINTPSAKANNRKSIPAEATAKSSLVDTTNKSGNEVASEREKPNAPRSATSNRETSVAGSSQSRKSIAAVAPNTPAARIASKKPPPGSQPSTTTTPSKPTPSTKANPKSGRAPASNVGAKDQSQTPFKLGPALTSVRAAAPTLATARSLTDLRAVLRKADHAVNGTGKTTSTPLSRGSSRPALTRSALHTSDDDESESESESESDGDKNKPAASTKVGPSSAGPNLSSNNAHKQTPQAQVNGSSVRNPFGQPDPSIRDKSVDSDDASEDDEDDEDDDL</sequence>
<keyword evidence="3" id="KW-1185">Reference proteome</keyword>
<name>A0AAV9QIN1_9PEZI</name>
<feature type="compositionally biased region" description="Low complexity" evidence="1">
    <location>
        <begin position="862"/>
        <end position="882"/>
    </location>
</feature>
<feature type="compositionally biased region" description="Polar residues" evidence="1">
    <location>
        <begin position="127"/>
        <end position="141"/>
    </location>
</feature>
<feature type="compositionally biased region" description="Polar residues" evidence="1">
    <location>
        <begin position="262"/>
        <end position="276"/>
    </location>
</feature>
<evidence type="ECO:0000313" key="2">
    <source>
        <dbReference type="EMBL" id="KAK5542022.1"/>
    </source>
</evidence>
<comment type="caution">
    <text evidence="2">The sequence shown here is derived from an EMBL/GenBank/DDBJ whole genome shotgun (WGS) entry which is preliminary data.</text>
</comment>
<feature type="compositionally biased region" description="Low complexity" evidence="1">
    <location>
        <begin position="516"/>
        <end position="533"/>
    </location>
</feature>
<feature type="compositionally biased region" description="Basic residues" evidence="1">
    <location>
        <begin position="541"/>
        <end position="553"/>
    </location>
</feature>
<feature type="compositionally biased region" description="Polar residues" evidence="1">
    <location>
        <begin position="939"/>
        <end position="951"/>
    </location>
</feature>
<dbReference type="AlphaFoldDB" id="A0AAV9QIN1"/>
<feature type="compositionally biased region" description="Acidic residues" evidence="1">
    <location>
        <begin position="1036"/>
        <end position="1051"/>
    </location>
</feature>
<accession>A0AAV9QIN1</accession>
<dbReference type="EMBL" id="JAXLQG010000003">
    <property type="protein sequence ID" value="KAK5542022.1"/>
    <property type="molecule type" value="Genomic_DNA"/>
</dbReference>
<feature type="region of interest" description="Disordered" evidence="1">
    <location>
        <begin position="127"/>
        <end position="176"/>
    </location>
</feature>
<gene>
    <name evidence="2" type="ORF">LTR25_001907</name>
</gene>
<feature type="compositionally biased region" description="Basic and acidic residues" evidence="1">
    <location>
        <begin position="746"/>
        <end position="768"/>
    </location>
</feature>